<reference evidence="3" key="1">
    <citation type="submission" date="2022-03" db="EMBL/GenBank/DDBJ databases">
        <authorList>
            <person name="Martin C."/>
        </authorList>
    </citation>
    <scope>NUCLEOTIDE SEQUENCE</scope>
</reference>
<dbReference type="Pfam" id="PF00797">
    <property type="entry name" value="Acetyltransf_2"/>
    <property type="match status" value="1"/>
</dbReference>
<dbReference type="EMBL" id="CAIIXF020000005">
    <property type="protein sequence ID" value="CAH1784293.1"/>
    <property type="molecule type" value="Genomic_DNA"/>
</dbReference>
<comment type="similarity">
    <text evidence="1">Belongs to the arylamine N-acetyltransferase family.</text>
</comment>
<sequence>MDVPKLTRVETESFLTDVLQIKNWNEQLQKDREEFLNILMVVYQQNEPFQTLSFMSEDFEIRRIPNWTEIKTAIFTKEGGLCHTLNTFLWTLLKSLGYDVYLVMANVVIGEKHLKKTLNHTVVIVRDLATKGSLHVVDCGFGQPMFKAALIKDNTKDQDNINDFNHQGSGEIYKYVRKDEDTYVRYHMSCNKKEKIDASADDWRLSYWFNIQPNDFTDFYGNSVMNVYFGDRSPLEKISSFHYTILLMRLDGERDIMIKNQKFSNENDEHIMEAIDIPVDELSDNIIKHFPYFKDKEDMMKKAFENMEKIKKKLSVKSF</sequence>
<dbReference type="SUPFAM" id="SSF54001">
    <property type="entry name" value="Cysteine proteinases"/>
    <property type="match status" value="1"/>
</dbReference>
<dbReference type="PANTHER" id="PTHR11786:SF0">
    <property type="entry name" value="ARYLAMINE N-ACETYLTRANSFERASE 4-RELATED"/>
    <property type="match status" value="1"/>
</dbReference>
<comment type="caution">
    <text evidence="3">The sequence shown here is derived from an EMBL/GenBank/DDBJ whole genome shotgun (WGS) entry which is preliminary data.</text>
</comment>
<keyword evidence="4" id="KW-1185">Reference proteome</keyword>
<gene>
    <name evidence="3" type="ORF">OFUS_LOCUS10518</name>
</gene>
<name>A0A8S4NU54_OWEFU</name>
<protein>
    <recommendedName>
        <fullName evidence="2">arylamine N-acetyltransferase</fullName>
        <ecNumber evidence="2">2.3.1.5</ecNumber>
    </recommendedName>
</protein>
<proteinExistence type="inferred from homology"/>
<evidence type="ECO:0000313" key="3">
    <source>
        <dbReference type="EMBL" id="CAH1784293.1"/>
    </source>
</evidence>
<evidence type="ECO:0000256" key="2">
    <source>
        <dbReference type="ARBA" id="ARBA00012701"/>
    </source>
</evidence>
<evidence type="ECO:0000256" key="1">
    <source>
        <dbReference type="ARBA" id="ARBA00006547"/>
    </source>
</evidence>
<organism evidence="3 4">
    <name type="scientific">Owenia fusiformis</name>
    <name type="common">Polychaete worm</name>
    <dbReference type="NCBI Taxonomy" id="6347"/>
    <lineage>
        <taxon>Eukaryota</taxon>
        <taxon>Metazoa</taxon>
        <taxon>Spiralia</taxon>
        <taxon>Lophotrochozoa</taxon>
        <taxon>Annelida</taxon>
        <taxon>Polychaeta</taxon>
        <taxon>Sedentaria</taxon>
        <taxon>Canalipalpata</taxon>
        <taxon>Sabellida</taxon>
        <taxon>Oweniida</taxon>
        <taxon>Oweniidae</taxon>
        <taxon>Owenia</taxon>
    </lineage>
</organism>
<dbReference type="EC" id="2.3.1.5" evidence="2"/>
<dbReference type="AlphaFoldDB" id="A0A8S4NU54"/>
<dbReference type="GO" id="GO:0004060">
    <property type="term" value="F:arylamine N-acetyltransferase activity"/>
    <property type="evidence" value="ECO:0007669"/>
    <property type="project" value="UniProtKB-EC"/>
</dbReference>
<dbReference type="Proteomes" id="UP000749559">
    <property type="component" value="Unassembled WGS sequence"/>
</dbReference>
<evidence type="ECO:0000313" key="4">
    <source>
        <dbReference type="Proteomes" id="UP000749559"/>
    </source>
</evidence>
<dbReference type="InterPro" id="IPR038765">
    <property type="entry name" value="Papain-like_cys_pep_sf"/>
</dbReference>
<dbReference type="OrthoDB" id="10260017at2759"/>
<dbReference type="InterPro" id="IPR053710">
    <property type="entry name" value="Arylamine_NAT_domain_sf"/>
</dbReference>
<dbReference type="InterPro" id="IPR001447">
    <property type="entry name" value="Arylamine_N-AcTrfase"/>
</dbReference>
<accession>A0A8S4NU54</accession>
<dbReference type="PANTHER" id="PTHR11786">
    <property type="entry name" value="N-HYDROXYARYLAMINE O-ACETYLTRANSFERASE"/>
    <property type="match status" value="1"/>
</dbReference>
<dbReference type="Gene3D" id="3.30.2140.20">
    <property type="match status" value="1"/>
</dbReference>